<gene>
    <name evidence="3" type="ORF">B0T10DRAFT_181458</name>
</gene>
<evidence type="ECO:0000256" key="1">
    <source>
        <dbReference type="SAM" id="MobiDB-lite"/>
    </source>
</evidence>
<feature type="transmembrane region" description="Helical" evidence="2">
    <location>
        <begin position="287"/>
        <end position="306"/>
    </location>
</feature>
<comment type="caution">
    <text evidence="3">The sequence shown here is derived from an EMBL/GenBank/DDBJ whole genome shotgun (WGS) entry which is preliminary data.</text>
</comment>
<feature type="region of interest" description="Disordered" evidence="1">
    <location>
        <begin position="1"/>
        <end position="21"/>
    </location>
</feature>
<evidence type="ECO:0000313" key="4">
    <source>
        <dbReference type="Proteomes" id="UP000777438"/>
    </source>
</evidence>
<protein>
    <submittedName>
        <fullName evidence="3">Uncharacterized protein</fullName>
    </submittedName>
</protein>
<dbReference type="OrthoDB" id="5394254at2759"/>
<sequence length="342" mass="36864">MSTQRRPHAETQPEDSDEPLTSLPAQAEAPATTPPIRRSALPVAAQFPLVTLLSFVMASLGYSLLAEVTKGDLAAVSRSQDTWQEVALLAGWRVTELALAWFGKLDSLDVALLNLLSHGPHFYLLSNFYEIGTLTVLSALFIDIVSAAVPFYLLRPLSAVHTPSAAAKLPNRELLDVATQLYTAALSVGIYEVILVLSSRYLLPQVLVLYFYNVRTLDPAYAASWVGVLPVTVMFGVTASTFIFAPFATTGHVTEDDKNAAFNPVEASLGETVWWNVWGYTAKTKVVIRRTAVVMLVSAVSTYLSSTQTLYRVDSVGAAVYAGVWAFAALLTGVGLGFVGSV</sequence>
<dbReference type="EMBL" id="JAGPYM010000003">
    <property type="protein sequence ID" value="KAH6897264.1"/>
    <property type="molecule type" value="Genomic_DNA"/>
</dbReference>
<feature type="transmembrane region" description="Helical" evidence="2">
    <location>
        <begin position="318"/>
        <end position="339"/>
    </location>
</feature>
<feature type="transmembrane region" description="Helical" evidence="2">
    <location>
        <begin position="223"/>
        <end position="248"/>
    </location>
</feature>
<reference evidence="3 4" key="1">
    <citation type="journal article" date="2021" name="Nat. Commun.">
        <title>Genetic determinants of endophytism in the Arabidopsis root mycobiome.</title>
        <authorList>
            <person name="Mesny F."/>
            <person name="Miyauchi S."/>
            <person name="Thiergart T."/>
            <person name="Pickel B."/>
            <person name="Atanasova L."/>
            <person name="Karlsson M."/>
            <person name="Huettel B."/>
            <person name="Barry K.W."/>
            <person name="Haridas S."/>
            <person name="Chen C."/>
            <person name="Bauer D."/>
            <person name="Andreopoulos W."/>
            <person name="Pangilinan J."/>
            <person name="LaButti K."/>
            <person name="Riley R."/>
            <person name="Lipzen A."/>
            <person name="Clum A."/>
            <person name="Drula E."/>
            <person name="Henrissat B."/>
            <person name="Kohler A."/>
            <person name="Grigoriev I.V."/>
            <person name="Martin F.M."/>
            <person name="Hacquard S."/>
        </authorList>
    </citation>
    <scope>NUCLEOTIDE SEQUENCE [LARGE SCALE GENOMIC DNA]</scope>
    <source>
        <strain evidence="3 4">MPI-CAGE-CH-0241</strain>
    </source>
</reference>
<keyword evidence="4" id="KW-1185">Reference proteome</keyword>
<proteinExistence type="predicted"/>
<evidence type="ECO:0000313" key="3">
    <source>
        <dbReference type="EMBL" id="KAH6897264.1"/>
    </source>
</evidence>
<keyword evidence="2" id="KW-0472">Membrane</keyword>
<feature type="transmembrane region" description="Helical" evidence="2">
    <location>
        <begin position="181"/>
        <end position="203"/>
    </location>
</feature>
<keyword evidence="2" id="KW-1133">Transmembrane helix</keyword>
<feature type="transmembrane region" description="Helical" evidence="2">
    <location>
        <begin position="47"/>
        <end position="65"/>
    </location>
</feature>
<feature type="transmembrane region" description="Helical" evidence="2">
    <location>
        <begin position="131"/>
        <end position="154"/>
    </location>
</feature>
<accession>A0A9P9AXG6</accession>
<dbReference type="AlphaFoldDB" id="A0A9P9AXG6"/>
<organism evidence="3 4">
    <name type="scientific">Thelonectria olida</name>
    <dbReference type="NCBI Taxonomy" id="1576542"/>
    <lineage>
        <taxon>Eukaryota</taxon>
        <taxon>Fungi</taxon>
        <taxon>Dikarya</taxon>
        <taxon>Ascomycota</taxon>
        <taxon>Pezizomycotina</taxon>
        <taxon>Sordariomycetes</taxon>
        <taxon>Hypocreomycetidae</taxon>
        <taxon>Hypocreales</taxon>
        <taxon>Nectriaceae</taxon>
        <taxon>Thelonectria</taxon>
    </lineage>
</organism>
<dbReference type="Proteomes" id="UP000777438">
    <property type="component" value="Unassembled WGS sequence"/>
</dbReference>
<evidence type="ECO:0000256" key="2">
    <source>
        <dbReference type="SAM" id="Phobius"/>
    </source>
</evidence>
<keyword evidence="2" id="KW-0812">Transmembrane</keyword>
<name>A0A9P9AXG6_9HYPO</name>